<dbReference type="InterPro" id="IPR006675">
    <property type="entry name" value="HDIG_dom"/>
</dbReference>
<name>A0A0M0L0D4_9BACI</name>
<dbReference type="RefSeq" id="WP_053402325.1">
    <property type="nucleotide sequence ID" value="NZ_LILC01000019.1"/>
</dbReference>
<feature type="transmembrane region" description="Helical" evidence="1">
    <location>
        <begin position="7"/>
        <end position="25"/>
    </location>
</feature>
<dbReference type="NCBIfam" id="TIGR00277">
    <property type="entry name" value="HDIG"/>
    <property type="match status" value="1"/>
</dbReference>
<evidence type="ECO:0000313" key="3">
    <source>
        <dbReference type="EMBL" id="KOO44113.1"/>
    </source>
</evidence>
<dbReference type="SMART" id="SM00471">
    <property type="entry name" value="HDc"/>
    <property type="match status" value="1"/>
</dbReference>
<feature type="transmembrane region" description="Helical" evidence="1">
    <location>
        <begin position="431"/>
        <end position="455"/>
    </location>
</feature>
<dbReference type="Proteomes" id="UP000037558">
    <property type="component" value="Unassembled WGS sequence"/>
</dbReference>
<feature type="transmembrane region" description="Helical" evidence="1">
    <location>
        <begin position="401"/>
        <end position="419"/>
    </location>
</feature>
<dbReference type="EMBL" id="LILC01000019">
    <property type="protein sequence ID" value="KOO44113.1"/>
    <property type="molecule type" value="Genomic_DNA"/>
</dbReference>
<sequence>MERMRLLYVALYTVLGIILYVSMYSNVKPEMLHLKLLDESPTNIYSPVTIEDKESTKDKQQQAKDEVEDIYSLNTEYAQNQVDLVSTIFDSIQDVNKEYDKKSDDASLDAEAVLKEKRAMLETKLPKDVVRSLGQDTLLNLFQANDKQLSTAKDSVVTVVHYLMKGRITVSDVQSKKEQAKSQLVYTNVSSDVKKAMYDVAEFSIIPNVVYNRSETSDRRQTAIQQVDPVIIKQGQILVEEGQLITRDIYRQLKLVGLLDNKNTIQPFLGLLLIVIVFLAMIMYYFQQLKKATYRTLLMYVITVSVTIIIMKIVSLFQKIEFTDLGYLAPVALGALLVRILINERIAIATSFLLSGTGSIIFNTGTTTAFNGQIGLYFLISSVAGVLFLSEQHRRSRILQAGLFVSLINVVVILAILLIKNNGQLETINLGYYGIMAVVSGLVASILTIGLLPFFEAGFGILSTMKLIELSNPNHPLLRKILTEAPGTYHHSVMVANLSEAACEAIGASGLLARVGSYYHDIGKTRRPQYFIENQMNVSNPHDQLSPEVSRSIIIAHATDGAEILRRHKLPREFVDIAAQHHGTTLLKYFYYKALELDKDHVKEEDYRYPGPKAQTKEAAVIGIADSVEAAVRSMPNPTPEKIESLVRNIIKDRLQDEQFSECDITLKELETVARSLCETLNGIFHSRIEYPEFNKRGDQKK</sequence>
<feature type="transmembrane region" description="Helical" evidence="1">
    <location>
        <begin position="298"/>
        <end position="318"/>
    </location>
</feature>
<feature type="transmembrane region" description="Helical" evidence="1">
    <location>
        <begin position="346"/>
        <end position="364"/>
    </location>
</feature>
<dbReference type="InterPro" id="IPR052722">
    <property type="entry name" value="PgpH_phosphodiesterase"/>
</dbReference>
<feature type="transmembrane region" description="Helical" evidence="1">
    <location>
        <begin position="268"/>
        <end position="286"/>
    </location>
</feature>
<dbReference type="CDD" id="cd00077">
    <property type="entry name" value="HDc"/>
    <property type="match status" value="1"/>
</dbReference>
<keyword evidence="1" id="KW-1133">Transmembrane helix</keyword>
<accession>A0A0M0L0D4</accession>
<reference evidence="4" key="1">
    <citation type="submission" date="2015-08" db="EMBL/GenBank/DDBJ databases">
        <title>Fjat-14210 dsm16467.</title>
        <authorList>
            <person name="Liu B."/>
            <person name="Wang J."/>
            <person name="Zhu Y."/>
            <person name="Liu G."/>
            <person name="Chen Q."/>
            <person name="Chen Z."/>
            <person name="Lan J."/>
            <person name="Che J."/>
            <person name="Ge C."/>
            <person name="Shi H."/>
            <person name="Pan Z."/>
            <person name="Liu X."/>
        </authorList>
    </citation>
    <scope>NUCLEOTIDE SEQUENCE [LARGE SCALE GENOMIC DNA]</scope>
    <source>
        <strain evidence="4">DSM 16467</strain>
    </source>
</reference>
<dbReference type="Gene3D" id="1.10.3210.10">
    <property type="entry name" value="Hypothetical protein af1432"/>
    <property type="match status" value="1"/>
</dbReference>
<comment type="caution">
    <text evidence="3">The sequence shown here is derived from an EMBL/GenBank/DDBJ whole genome shotgun (WGS) entry which is preliminary data.</text>
</comment>
<dbReference type="InterPro" id="IPR003607">
    <property type="entry name" value="HD/PDEase_dom"/>
</dbReference>
<dbReference type="STRING" id="284581.AMD01_14145"/>
<dbReference type="InterPro" id="IPR011621">
    <property type="entry name" value="Metal-dep_PHydrolase_7TM_intra"/>
</dbReference>
<protein>
    <recommendedName>
        <fullName evidence="2">HD/PDEase domain-containing protein</fullName>
    </recommendedName>
</protein>
<proteinExistence type="predicted"/>
<dbReference type="OrthoDB" id="9806952at2"/>
<dbReference type="InterPro" id="IPR006674">
    <property type="entry name" value="HD_domain"/>
</dbReference>
<keyword evidence="4" id="KW-1185">Reference proteome</keyword>
<dbReference type="PANTHER" id="PTHR36442">
    <property type="entry name" value="CYCLIC-DI-AMP PHOSPHODIESTERASE PGPH"/>
    <property type="match status" value="1"/>
</dbReference>
<dbReference type="PATRIC" id="fig|284581.3.peg.3899"/>
<dbReference type="Pfam" id="PF01966">
    <property type="entry name" value="HD"/>
    <property type="match status" value="1"/>
</dbReference>
<keyword evidence="1" id="KW-0812">Transmembrane</keyword>
<dbReference type="Pfam" id="PF07698">
    <property type="entry name" value="7TM-7TMR_HD"/>
    <property type="match status" value="1"/>
</dbReference>
<keyword evidence="1" id="KW-0472">Membrane</keyword>
<dbReference type="PANTHER" id="PTHR36442:SF1">
    <property type="entry name" value="CYCLIC-DI-AMP PHOSPHODIESTERASE PGPH"/>
    <property type="match status" value="1"/>
</dbReference>
<evidence type="ECO:0000256" key="1">
    <source>
        <dbReference type="SAM" id="Phobius"/>
    </source>
</evidence>
<dbReference type="SUPFAM" id="SSF109604">
    <property type="entry name" value="HD-domain/PDEase-like"/>
    <property type="match status" value="1"/>
</dbReference>
<evidence type="ECO:0000259" key="2">
    <source>
        <dbReference type="SMART" id="SM00471"/>
    </source>
</evidence>
<feature type="domain" description="HD/PDEase" evidence="2">
    <location>
        <begin position="484"/>
        <end position="640"/>
    </location>
</feature>
<feature type="transmembrane region" description="Helical" evidence="1">
    <location>
        <begin position="370"/>
        <end position="389"/>
    </location>
</feature>
<organism evidence="3 4">
    <name type="scientific">Priestia koreensis</name>
    <dbReference type="NCBI Taxonomy" id="284581"/>
    <lineage>
        <taxon>Bacteria</taxon>
        <taxon>Bacillati</taxon>
        <taxon>Bacillota</taxon>
        <taxon>Bacilli</taxon>
        <taxon>Bacillales</taxon>
        <taxon>Bacillaceae</taxon>
        <taxon>Priestia</taxon>
    </lineage>
</organism>
<gene>
    <name evidence="3" type="ORF">AMD01_14145</name>
</gene>
<dbReference type="Pfam" id="PF07697">
    <property type="entry name" value="7TMR-HDED"/>
    <property type="match status" value="1"/>
</dbReference>
<dbReference type="AlphaFoldDB" id="A0A0M0L0D4"/>
<evidence type="ECO:0000313" key="4">
    <source>
        <dbReference type="Proteomes" id="UP000037558"/>
    </source>
</evidence>
<dbReference type="InterPro" id="IPR011624">
    <property type="entry name" value="Metal-dep_PHydrolase_7TM_extra"/>
</dbReference>